<dbReference type="NCBIfam" id="TIGR00619">
    <property type="entry name" value="sbcd"/>
    <property type="match status" value="1"/>
</dbReference>
<dbReference type="PANTHER" id="PTHR30337">
    <property type="entry name" value="COMPONENT OF ATP-DEPENDENT DSDNA EXONUCLEASE"/>
    <property type="match status" value="1"/>
</dbReference>
<dbReference type="GO" id="GO:0004519">
    <property type="term" value="F:endonuclease activity"/>
    <property type="evidence" value="ECO:0007669"/>
    <property type="project" value="UniProtKB-KW"/>
</dbReference>
<dbReference type="InterPro" id="IPR004593">
    <property type="entry name" value="SbcD"/>
</dbReference>
<accession>A0A4Y4D0Z2</accession>
<comment type="function">
    <text evidence="7">SbcCD cleaves DNA hairpin structures. These structures can inhibit DNA replication and are intermediates in certain DNA recombination reactions. The complex acts as a 3'-&gt;5' double strand exonuclease that can open hairpins. It also has a 5' single-strand endonuclease activity.</text>
</comment>
<dbReference type="AlphaFoldDB" id="A0A4Y4D0Z2"/>
<evidence type="ECO:0000259" key="9">
    <source>
        <dbReference type="Pfam" id="PF12320"/>
    </source>
</evidence>
<comment type="similarity">
    <text evidence="1 7">Belongs to the SbcD family.</text>
</comment>
<sequence>MRLLHTSDWHLGQSFHQFDRRAEHQAFLDWLLGVLEAEVVDALLIAGDVFDNSNPSAQAQAQLYRFLAEARRRVPQLAIVMTAGNHDSPGRLEAPAPLLSVFDASVIGHVGRQGDLDAALGRLLVPLKDAAGREAAWCIAMPFLRPDDLPRVEGTDDPYAAGVAALYRRAFELAAERRQPGQAIVAIGHCHLAGGEVSEDSERRIVIGGAEALPAGIFDPRIAYVALGHLHRAQKIGGDPTRRYCGSPLPMSFSEVGYRHQVVLVDLAGEGVAETREMVVPRSVELLQVPAKPAPLDDTLAVLGALDLPDRPEAQWPYLHVRVQLEGPEPGLRARIEEALVGKPVRLARIETTTLRGALPDAAPALSLDELNALKPEAFFLRLYQQRFGSDAPPELMAAFGELLDAPAAEGAA</sequence>
<dbReference type="PANTHER" id="PTHR30337:SF0">
    <property type="entry name" value="NUCLEASE SBCCD SUBUNIT D"/>
    <property type="match status" value="1"/>
</dbReference>
<organism evidence="10 11">
    <name type="scientific">Zoogloea ramigera</name>
    <dbReference type="NCBI Taxonomy" id="350"/>
    <lineage>
        <taxon>Bacteria</taxon>
        <taxon>Pseudomonadati</taxon>
        <taxon>Pseudomonadota</taxon>
        <taxon>Betaproteobacteria</taxon>
        <taxon>Rhodocyclales</taxon>
        <taxon>Zoogloeaceae</taxon>
        <taxon>Zoogloea</taxon>
    </lineage>
</organism>
<dbReference type="GO" id="GO:0008408">
    <property type="term" value="F:3'-5' exonuclease activity"/>
    <property type="evidence" value="ECO:0007669"/>
    <property type="project" value="InterPro"/>
</dbReference>
<feature type="domain" description="Calcineurin-like phosphoesterase" evidence="8">
    <location>
        <begin position="1"/>
        <end position="232"/>
    </location>
</feature>
<dbReference type="RefSeq" id="WP_141354706.1">
    <property type="nucleotide sequence ID" value="NZ_BJNV01000085.1"/>
</dbReference>
<dbReference type="GO" id="GO:0006260">
    <property type="term" value="P:DNA replication"/>
    <property type="evidence" value="ECO:0007669"/>
    <property type="project" value="UniProtKB-KW"/>
</dbReference>
<dbReference type="InterPro" id="IPR004843">
    <property type="entry name" value="Calcineurin-like_PHP"/>
</dbReference>
<dbReference type="InterPro" id="IPR029052">
    <property type="entry name" value="Metallo-depent_PP-like"/>
</dbReference>
<feature type="domain" description="Nuclease SbcCD subunit D C-terminal" evidence="9">
    <location>
        <begin position="285"/>
        <end position="387"/>
    </location>
</feature>
<dbReference type="InterPro" id="IPR050535">
    <property type="entry name" value="DNA_Repair-Maintenance_Comp"/>
</dbReference>
<evidence type="ECO:0000256" key="2">
    <source>
        <dbReference type="ARBA" id="ARBA00011322"/>
    </source>
</evidence>
<keyword evidence="11" id="KW-1185">Reference proteome</keyword>
<gene>
    <name evidence="7 10" type="primary">sbcD</name>
    <name evidence="10" type="ORF">ZRA01_34870</name>
</gene>
<dbReference type="GO" id="GO:0006310">
    <property type="term" value="P:DNA recombination"/>
    <property type="evidence" value="ECO:0007669"/>
    <property type="project" value="UniProtKB-KW"/>
</dbReference>
<dbReference type="InterPro" id="IPR041796">
    <property type="entry name" value="Mre11_N"/>
</dbReference>
<keyword evidence="5 7" id="KW-0378">Hydrolase</keyword>
<evidence type="ECO:0000256" key="6">
    <source>
        <dbReference type="ARBA" id="ARBA00022839"/>
    </source>
</evidence>
<dbReference type="SUPFAM" id="SSF56300">
    <property type="entry name" value="Metallo-dependent phosphatases"/>
    <property type="match status" value="1"/>
</dbReference>
<reference evidence="10 11" key="1">
    <citation type="submission" date="2019-06" db="EMBL/GenBank/DDBJ databases">
        <title>Whole genome shotgun sequence of Zoogloea ramigera NBRC 15342.</title>
        <authorList>
            <person name="Hosoyama A."/>
            <person name="Uohara A."/>
            <person name="Ohji S."/>
            <person name="Ichikawa N."/>
        </authorList>
    </citation>
    <scope>NUCLEOTIDE SEQUENCE [LARGE SCALE GENOMIC DNA]</scope>
    <source>
        <strain evidence="10 11">NBRC 15342</strain>
    </source>
</reference>
<dbReference type="Gene3D" id="3.60.21.10">
    <property type="match status" value="1"/>
</dbReference>
<dbReference type="CDD" id="cd00840">
    <property type="entry name" value="MPP_Mre11_N"/>
    <property type="match status" value="1"/>
</dbReference>
<dbReference type="Proteomes" id="UP000318422">
    <property type="component" value="Unassembled WGS sequence"/>
</dbReference>
<keyword evidence="4 7" id="KW-0540">Nuclease</keyword>
<keyword evidence="6 7" id="KW-0269">Exonuclease</keyword>
<dbReference type="InterPro" id="IPR026843">
    <property type="entry name" value="SbcD_C"/>
</dbReference>
<evidence type="ECO:0000259" key="8">
    <source>
        <dbReference type="Pfam" id="PF00149"/>
    </source>
</evidence>
<evidence type="ECO:0000256" key="4">
    <source>
        <dbReference type="ARBA" id="ARBA00022722"/>
    </source>
</evidence>
<evidence type="ECO:0000256" key="7">
    <source>
        <dbReference type="RuleBase" id="RU363069"/>
    </source>
</evidence>
<comment type="subunit">
    <text evidence="2 7">Heterodimer of SbcC and SbcD.</text>
</comment>
<evidence type="ECO:0000256" key="1">
    <source>
        <dbReference type="ARBA" id="ARBA00010555"/>
    </source>
</evidence>
<evidence type="ECO:0000313" key="11">
    <source>
        <dbReference type="Proteomes" id="UP000318422"/>
    </source>
</evidence>
<proteinExistence type="inferred from homology"/>
<keyword evidence="7" id="KW-0233">DNA recombination</keyword>
<name>A0A4Y4D0Z2_ZOORA</name>
<dbReference type="EMBL" id="BJNV01000085">
    <property type="protein sequence ID" value="GEC97414.1"/>
    <property type="molecule type" value="Genomic_DNA"/>
</dbReference>
<evidence type="ECO:0000313" key="10">
    <source>
        <dbReference type="EMBL" id="GEC97414.1"/>
    </source>
</evidence>
<dbReference type="OrthoDB" id="9773856at2"/>
<dbReference type="Pfam" id="PF00149">
    <property type="entry name" value="Metallophos"/>
    <property type="match status" value="1"/>
</dbReference>
<protein>
    <recommendedName>
        <fullName evidence="3 7">Nuclease SbcCD subunit D</fullName>
    </recommendedName>
</protein>
<comment type="caution">
    <text evidence="10">The sequence shown here is derived from an EMBL/GenBank/DDBJ whole genome shotgun (WGS) entry which is preliminary data.</text>
</comment>
<keyword evidence="7" id="KW-0255">Endonuclease</keyword>
<evidence type="ECO:0000256" key="5">
    <source>
        <dbReference type="ARBA" id="ARBA00022801"/>
    </source>
</evidence>
<dbReference type="Pfam" id="PF12320">
    <property type="entry name" value="SbcD_C"/>
    <property type="match status" value="1"/>
</dbReference>
<evidence type="ECO:0000256" key="3">
    <source>
        <dbReference type="ARBA" id="ARBA00013365"/>
    </source>
</evidence>
<keyword evidence="7" id="KW-0235">DNA replication</keyword>